<sequence length="373" mass="42298">LRQSSYRGRPQSVDNAFKCNVHSPVIARSLVMSSHPRARVDPSVASTDGKDRLSVLPAELLHHIIGYLWPTHFAEKAFHETRQSCRCSHCVRPTQGNNHDLDYLSATCKTLRSEVNDWARSWLLQHSDITKFKEGRIWPKATTKRNGVVQMRKNFNTNFLRGRNGALLNWADANCIFCGKKSRRAAIMMNGFRCCTQCDKKEWPEKVTMSQAVDDYGLSKKQLLPDREASHTEVARMREEHSGFQRIWYGTYISSNVQTTMFMKDDLRRLGVMIFGDFDAHLAKREEHKKLLKQRKEERKKEKADKAAEKAAATAAAREAQLNALAATITSQQMSMVGSVHQPNWHALGNTATEAIEISEDTTAGADRPIVID</sequence>
<dbReference type="OrthoDB" id="5313288at2759"/>
<name>A0A8H6RKK7_9PEZI</name>
<comment type="caution">
    <text evidence="1">The sequence shown here is derived from an EMBL/GenBank/DDBJ whole genome shotgun (WGS) entry which is preliminary data.</text>
</comment>
<keyword evidence="2" id="KW-1185">Reference proteome</keyword>
<dbReference type="Proteomes" id="UP000660729">
    <property type="component" value="Unassembled WGS sequence"/>
</dbReference>
<gene>
    <name evidence="1" type="ORF">HII31_05927</name>
</gene>
<proteinExistence type="predicted"/>
<dbReference type="AlphaFoldDB" id="A0A8H6RKK7"/>
<evidence type="ECO:0000313" key="1">
    <source>
        <dbReference type="EMBL" id="KAF7192746.1"/>
    </source>
</evidence>
<feature type="non-terminal residue" evidence="1">
    <location>
        <position position="1"/>
    </location>
</feature>
<evidence type="ECO:0000313" key="2">
    <source>
        <dbReference type="Proteomes" id="UP000660729"/>
    </source>
</evidence>
<organism evidence="1 2">
    <name type="scientific">Pseudocercospora fuligena</name>
    <dbReference type="NCBI Taxonomy" id="685502"/>
    <lineage>
        <taxon>Eukaryota</taxon>
        <taxon>Fungi</taxon>
        <taxon>Dikarya</taxon>
        <taxon>Ascomycota</taxon>
        <taxon>Pezizomycotina</taxon>
        <taxon>Dothideomycetes</taxon>
        <taxon>Dothideomycetidae</taxon>
        <taxon>Mycosphaerellales</taxon>
        <taxon>Mycosphaerellaceae</taxon>
        <taxon>Pseudocercospora</taxon>
    </lineage>
</organism>
<evidence type="ECO:0008006" key="3">
    <source>
        <dbReference type="Google" id="ProtNLM"/>
    </source>
</evidence>
<accession>A0A8H6RKK7</accession>
<dbReference type="EMBL" id="JABCIY010000110">
    <property type="protein sequence ID" value="KAF7192746.1"/>
    <property type="molecule type" value="Genomic_DNA"/>
</dbReference>
<protein>
    <recommendedName>
        <fullName evidence="3">F-box domain-containing protein</fullName>
    </recommendedName>
</protein>
<reference evidence="1" key="1">
    <citation type="submission" date="2020-04" db="EMBL/GenBank/DDBJ databases">
        <title>Draft genome resource of the tomato pathogen Pseudocercospora fuligena.</title>
        <authorList>
            <person name="Zaccaron A."/>
        </authorList>
    </citation>
    <scope>NUCLEOTIDE SEQUENCE</scope>
    <source>
        <strain evidence="1">PF001</strain>
    </source>
</reference>